<keyword evidence="1" id="KW-0812">Transmembrane</keyword>
<accession>A0A6S6S6J7</accession>
<feature type="transmembrane region" description="Helical" evidence="1">
    <location>
        <begin position="83"/>
        <end position="108"/>
    </location>
</feature>
<protein>
    <recommendedName>
        <fullName evidence="3">DUF420 domain-containing protein</fullName>
    </recommendedName>
</protein>
<gene>
    <name evidence="2" type="ORF">HELGO_WM2656</name>
</gene>
<evidence type="ECO:0000313" key="2">
    <source>
        <dbReference type="EMBL" id="CAA6803353.1"/>
    </source>
</evidence>
<dbReference type="InterPro" id="IPR007352">
    <property type="entry name" value="DUF420"/>
</dbReference>
<dbReference type="EMBL" id="CACVAW010000010">
    <property type="protein sequence ID" value="CAA6803353.1"/>
    <property type="molecule type" value="Genomic_DNA"/>
</dbReference>
<feature type="transmembrane region" description="Helical" evidence="1">
    <location>
        <begin position="12"/>
        <end position="32"/>
    </location>
</feature>
<name>A0A6S6S6J7_9BACT</name>
<keyword evidence="1" id="KW-1133">Transmembrane helix</keyword>
<dbReference type="Pfam" id="PF04238">
    <property type="entry name" value="DUF420"/>
    <property type="match status" value="1"/>
</dbReference>
<feature type="transmembrane region" description="Helical" evidence="1">
    <location>
        <begin position="44"/>
        <end position="63"/>
    </location>
</feature>
<sequence length="150" mass="17866">MFDMILNSRADWVVNFVIFCSFILPFALVFSFKLARKKKYLLHKYTQIGLFVVATLAVILLEVDIRFFHLNDAIEVSKYYGTTYLLVLFVIHLVFAFSSYILWIYMLIKSSKQYPKKFNFNHKLYGMILFFDLLMTSVTGIWLYVLLFIY</sequence>
<dbReference type="AlphaFoldDB" id="A0A6S6S6J7"/>
<proteinExistence type="predicted"/>
<reference evidence="2" key="1">
    <citation type="submission" date="2020-01" db="EMBL/GenBank/DDBJ databases">
        <authorList>
            <person name="Meier V. D."/>
            <person name="Meier V D."/>
        </authorList>
    </citation>
    <scope>NUCLEOTIDE SEQUENCE</scope>
    <source>
        <strain evidence="2">HLG_WM_MAG_12</strain>
    </source>
</reference>
<evidence type="ECO:0000256" key="1">
    <source>
        <dbReference type="SAM" id="Phobius"/>
    </source>
</evidence>
<feature type="transmembrane region" description="Helical" evidence="1">
    <location>
        <begin position="129"/>
        <end position="149"/>
    </location>
</feature>
<evidence type="ECO:0008006" key="3">
    <source>
        <dbReference type="Google" id="ProtNLM"/>
    </source>
</evidence>
<organism evidence="2">
    <name type="scientific">uncultured Campylobacterales bacterium</name>
    <dbReference type="NCBI Taxonomy" id="352960"/>
    <lineage>
        <taxon>Bacteria</taxon>
        <taxon>Pseudomonadati</taxon>
        <taxon>Campylobacterota</taxon>
        <taxon>Epsilonproteobacteria</taxon>
        <taxon>Campylobacterales</taxon>
        <taxon>environmental samples</taxon>
    </lineage>
</organism>
<keyword evidence="1" id="KW-0472">Membrane</keyword>